<evidence type="ECO:0000313" key="3">
    <source>
        <dbReference type="Proteomes" id="UP000313948"/>
    </source>
</evidence>
<evidence type="ECO:0000259" key="1">
    <source>
        <dbReference type="Pfam" id="PF21761"/>
    </source>
</evidence>
<dbReference type="Proteomes" id="UP000313948">
    <property type="component" value="Chromosome"/>
</dbReference>
<dbReference type="InterPro" id="IPR048666">
    <property type="entry name" value="RedAm-like_C"/>
</dbReference>
<keyword evidence="3" id="KW-1185">Reference proteome</keyword>
<name>A0ABX5VKV5_9MICO</name>
<dbReference type="Gene3D" id="1.10.1040.10">
    <property type="entry name" value="N-(1-d-carboxylethyl)-l-norvaline Dehydrogenase, domain 2"/>
    <property type="match status" value="1"/>
</dbReference>
<dbReference type="Pfam" id="PF21761">
    <property type="entry name" value="RedAm-like_C"/>
    <property type="match status" value="1"/>
</dbReference>
<organism evidence="2 3">
    <name type="scientific">Georgenia wutianyii</name>
    <dbReference type="NCBI Taxonomy" id="2585135"/>
    <lineage>
        <taxon>Bacteria</taxon>
        <taxon>Bacillati</taxon>
        <taxon>Actinomycetota</taxon>
        <taxon>Actinomycetes</taxon>
        <taxon>Micrococcales</taxon>
        <taxon>Bogoriellaceae</taxon>
        <taxon>Georgenia</taxon>
    </lineage>
</organism>
<feature type="domain" description="NADPH-dependent reductive aminase-like C-terminal" evidence="1">
    <location>
        <begin position="1"/>
        <end position="97"/>
    </location>
</feature>
<proteinExistence type="predicted"/>
<accession>A0ABX5VKV5</accession>
<protein>
    <recommendedName>
        <fullName evidence="1">NADPH-dependent reductive aminase-like C-terminal domain-containing protein</fullName>
    </recommendedName>
</protein>
<gene>
    <name evidence="2" type="ORF">FE251_06695</name>
</gene>
<evidence type="ECO:0000313" key="2">
    <source>
        <dbReference type="EMBL" id="QDB79092.1"/>
    </source>
</evidence>
<reference evidence="2 3" key="1">
    <citation type="submission" date="2019-05" db="EMBL/GenBank/DDBJ databases">
        <title>Georgenia *** sp. nov., and Georgenia *** sp. nov., isolated from the intestinal contents of plateau pika (Ochotona curzoniae) in the Qinghai-Tibet plateau of China.</title>
        <authorList>
            <person name="Tian Z."/>
        </authorList>
    </citation>
    <scope>NUCLEOTIDE SEQUENCE [LARGE SCALE GENOMIC DNA]</scope>
    <source>
        <strain evidence="2 3">Z294</strain>
    </source>
</reference>
<sequence length="124" mass="13010">MASFLHAAAMTTAQGVSARRFLPYAEQIASLLPQTFAGLAAEVDAGSYPGTEDRLAMELAALEHIVATSAELGLDGGLPQVLRDLAARGSVPGTGRTASRAWRRCSVSRRCPARRTTPEGEGGR</sequence>
<dbReference type="InterPro" id="IPR013328">
    <property type="entry name" value="6PGD_dom2"/>
</dbReference>
<dbReference type="EMBL" id="CP040899">
    <property type="protein sequence ID" value="QDB79092.1"/>
    <property type="molecule type" value="Genomic_DNA"/>
</dbReference>